<evidence type="ECO:0000256" key="5">
    <source>
        <dbReference type="ARBA" id="ARBA00022840"/>
    </source>
</evidence>
<dbReference type="EMBL" id="ML735234">
    <property type="protein sequence ID" value="KAE8392792.1"/>
    <property type="molecule type" value="Genomic_DNA"/>
</dbReference>
<dbReference type="InterPro" id="IPR011009">
    <property type="entry name" value="Kinase-like_dom_sf"/>
</dbReference>
<dbReference type="GO" id="GO:0005524">
    <property type="term" value="F:ATP binding"/>
    <property type="evidence" value="ECO:0007669"/>
    <property type="project" value="UniProtKB-KW"/>
</dbReference>
<dbReference type="GO" id="GO:0043484">
    <property type="term" value="P:regulation of RNA splicing"/>
    <property type="evidence" value="ECO:0007669"/>
    <property type="project" value="TreeGrafter"/>
</dbReference>
<evidence type="ECO:0000256" key="1">
    <source>
        <dbReference type="ARBA" id="ARBA00022527"/>
    </source>
</evidence>
<protein>
    <submittedName>
        <fullName evidence="7">Kinase-like domain-containing protein</fullName>
    </submittedName>
</protein>
<evidence type="ECO:0000256" key="4">
    <source>
        <dbReference type="ARBA" id="ARBA00022777"/>
    </source>
</evidence>
<organism evidence="7">
    <name type="scientific">Petromyces alliaceus</name>
    <name type="common">Aspergillus alliaceus</name>
    <dbReference type="NCBI Taxonomy" id="209559"/>
    <lineage>
        <taxon>Eukaryota</taxon>
        <taxon>Fungi</taxon>
        <taxon>Dikarya</taxon>
        <taxon>Ascomycota</taxon>
        <taxon>Pezizomycotina</taxon>
        <taxon>Eurotiomycetes</taxon>
        <taxon>Eurotiomycetidae</taxon>
        <taxon>Eurotiales</taxon>
        <taxon>Aspergillaceae</taxon>
        <taxon>Aspergillus</taxon>
        <taxon>Aspergillus subgen. Circumdati</taxon>
    </lineage>
</organism>
<dbReference type="AlphaFoldDB" id="A0A5N7CF57"/>
<dbReference type="Gene3D" id="1.10.510.10">
    <property type="entry name" value="Transferase(Phosphotransferase) domain 1"/>
    <property type="match status" value="1"/>
</dbReference>
<keyword evidence="2" id="KW-0808">Transferase</keyword>
<dbReference type="InterPro" id="IPR000719">
    <property type="entry name" value="Prot_kinase_dom"/>
</dbReference>
<proteinExistence type="predicted"/>
<dbReference type="PANTHER" id="PTHR45646:SF11">
    <property type="entry name" value="SERINE_THREONINE-PROTEIN KINASE DOA"/>
    <property type="match status" value="1"/>
</dbReference>
<keyword evidence="4 7" id="KW-0418">Kinase</keyword>
<accession>A0A5N7CF57</accession>
<feature type="domain" description="Protein kinase" evidence="6">
    <location>
        <begin position="1"/>
        <end position="193"/>
    </location>
</feature>
<keyword evidence="5" id="KW-0067">ATP-binding</keyword>
<evidence type="ECO:0000313" key="7">
    <source>
        <dbReference type="EMBL" id="KAE8392792.1"/>
    </source>
</evidence>
<gene>
    <name evidence="7" type="ORF">BDV23DRAFT_170677</name>
</gene>
<sequence>MIYFIDIKPENIIVTFEDPVVLNDFMNSQLESPMQYKIDPTGRPVYRCHNGSGPIREPGQYRAPEVILGCGWKTSTDIWNLAHLAETIALLGLPPSELVTRAYSMLDHKLPESLRGEDGKFCESSEQYFEGPFFDRDTIFLHNDLTPNQTLADALPFLEEKERENFLSFIKMMMARIPEERKTARELVEHPFLRLKNVNKSPNS</sequence>
<dbReference type="OrthoDB" id="5979581at2759"/>
<dbReference type="PANTHER" id="PTHR45646">
    <property type="entry name" value="SERINE/THREONINE-PROTEIN KINASE DOA-RELATED"/>
    <property type="match status" value="1"/>
</dbReference>
<evidence type="ECO:0000259" key="6">
    <source>
        <dbReference type="PROSITE" id="PS50011"/>
    </source>
</evidence>
<dbReference type="InterPro" id="IPR051175">
    <property type="entry name" value="CLK_kinases"/>
</dbReference>
<evidence type="ECO:0000256" key="2">
    <source>
        <dbReference type="ARBA" id="ARBA00022679"/>
    </source>
</evidence>
<name>A0A5N7CF57_PETAA</name>
<dbReference type="PROSITE" id="PS50011">
    <property type="entry name" value="PROTEIN_KINASE_DOM"/>
    <property type="match status" value="1"/>
</dbReference>
<keyword evidence="3" id="KW-0547">Nucleotide-binding</keyword>
<dbReference type="GO" id="GO:0005634">
    <property type="term" value="C:nucleus"/>
    <property type="evidence" value="ECO:0007669"/>
    <property type="project" value="TreeGrafter"/>
</dbReference>
<dbReference type="Proteomes" id="UP000326877">
    <property type="component" value="Unassembled WGS sequence"/>
</dbReference>
<keyword evidence="1" id="KW-0723">Serine/threonine-protein kinase</keyword>
<evidence type="ECO:0000256" key="3">
    <source>
        <dbReference type="ARBA" id="ARBA00022741"/>
    </source>
</evidence>
<reference evidence="7" key="1">
    <citation type="submission" date="2019-04" db="EMBL/GenBank/DDBJ databases">
        <title>Friends and foes A comparative genomics studyof 23 Aspergillus species from section Flavi.</title>
        <authorList>
            <consortium name="DOE Joint Genome Institute"/>
            <person name="Kjaerbolling I."/>
            <person name="Vesth T."/>
            <person name="Frisvad J.C."/>
            <person name="Nybo J.L."/>
            <person name="Theobald S."/>
            <person name="Kildgaard S."/>
            <person name="Isbrandt T."/>
            <person name="Kuo A."/>
            <person name="Sato A."/>
            <person name="Lyhne E.K."/>
            <person name="Kogle M.E."/>
            <person name="Wiebenga A."/>
            <person name="Kun R.S."/>
            <person name="Lubbers R.J."/>
            <person name="Makela M.R."/>
            <person name="Barry K."/>
            <person name="Chovatia M."/>
            <person name="Clum A."/>
            <person name="Daum C."/>
            <person name="Haridas S."/>
            <person name="He G."/>
            <person name="LaButti K."/>
            <person name="Lipzen A."/>
            <person name="Mondo S."/>
            <person name="Riley R."/>
            <person name="Salamov A."/>
            <person name="Simmons B.A."/>
            <person name="Magnuson J.K."/>
            <person name="Henrissat B."/>
            <person name="Mortensen U.H."/>
            <person name="Larsen T.O."/>
            <person name="Devries R.P."/>
            <person name="Grigoriev I.V."/>
            <person name="Machida M."/>
            <person name="Baker S.E."/>
            <person name="Andersen M.R."/>
        </authorList>
    </citation>
    <scope>NUCLEOTIDE SEQUENCE [LARGE SCALE GENOMIC DNA]</scope>
    <source>
        <strain evidence="7">IBT 14317</strain>
    </source>
</reference>
<dbReference type="GO" id="GO:0004674">
    <property type="term" value="F:protein serine/threonine kinase activity"/>
    <property type="evidence" value="ECO:0007669"/>
    <property type="project" value="UniProtKB-KW"/>
</dbReference>
<dbReference type="SUPFAM" id="SSF56112">
    <property type="entry name" value="Protein kinase-like (PK-like)"/>
    <property type="match status" value="1"/>
</dbReference>
<dbReference type="Pfam" id="PF00069">
    <property type="entry name" value="Pkinase"/>
    <property type="match status" value="1"/>
</dbReference>